<dbReference type="AlphaFoldDB" id="A0AAN9VAY2"/>
<dbReference type="CDD" id="cd01650">
    <property type="entry name" value="RT_nLTR_like"/>
    <property type="match status" value="1"/>
</dbReference>
<dbReference type="InterPro" id="IPR043502">
    <property type="entry name" value="DNA/RNA_pol_sf"/>
</dbReference>
<dbReference type="Pfam" id="PF00078">
    <property type="entry name" value="RVT_1"/>
    <property type="match status" value="1"/>
</dbReference>
<dbReference type="InterPro" id="IPR052560">
    <property type="entry name" value="RdDP_mobile_element"/>
</dbReference>
<keyword evidence="3" id="KW-1185">Reference proteome</keyword>
<proteinExistence type="predicted"/>
<name>A0AAN9VAY2_9ORTH</name>
<dbReference type="PROSITE" id="PS50878">
    <property type="entry name" value="RT_POL"/>
    <property type="match status" value="1"/>
</dbReference>
<protein>
    <recommendedName>
        <fullName evidence="1">Reverse transcriptase domain-containing protein</fullName>
    </recommendedName>
</protein>
<gene>
    <name evidence="2" type="ORF">R5R35_002865</name>
</gene>
<dbReference type="SUPFAM" id="SSF56672">
    <property type="entry name" value="DNA/RNA polymerases"/>
    <property type="match status" value="1"/>
</dbReference>
<organism evidence="2 3">
    <name type="scientific">Gryllus longicercus</name>
    <dbReference type="NCBI Taxonomy" id="2509291"/>
    <lineage>
        <taxon>Eukaryota</taxon>
        <taxon>Metazoa</taxon>
        <taxon>Ecdysozoa</taxon>
        <taxon>Arthropoda</taxon>
        <taxon>Hexapoda</taxon>
        <taxon>Insecta</taxon>
        <taxon>Pterygota</taxon>
        <taxon>Neoptera</taxon>
        <taxon>Polyneoptera</taxon>
        <taxon>Orthoptera</taxon>
        <taxon>Ensifera</taxon>
        <taxon>Gryllidea</taxon>
        <taxon>Grylloidea</taxon>
        <taxon>Gryllidae</taxon>
        <taxon>Gryllinae</taxon>
        <taxon>Gryllus</taxon>
    </lineage>
</organism>
<feature type="domain" description="Reverse transcriptase" evidence="1">
    <location>
        <begin position="19"/>
        <end position="288"/>
    </location>
</feature>
<comment type="caution">
    <text evidence="2">The sequence shown here is derived from an EMBL/GenBank/DDBJ whole genome shotgun (WGS) entry which is preliminary data.</text>
</comment>
<accession>A0AAN9VAY2</accession>
<dbReference type="InterPro" id="IPR000477">
    <property type="entry name" value="RT_dom"/>
</dbReference>
<sequence>MLKNLNKNSVAGLTAIFNAILRFNYFPNAWKTAIVLPFRKPGKDPRRPEHYRPISLLPSISKIFERLLLKRLNKYLKDTDAIPDIQFGFRANHSCTHQLLRLTEYIAQSFQEKKHTLAAFLDIAQAYDRVWHTGLLFKIRQLGIPEYIQNIIKGFISDRKFKVKINHSFSTLRNITAGVPQGSVLSPVLFNIFMNDIPKCSNVETALFADDTALFSASSDINLAFNRVQNNLNTLIQWTKKWRIAINSQKCQTKIFTLRRPLIPPNLKVDDNEIPWKSEPIKYLGVLLDKKLTWKPHIHAAINKSNAKILKLYPLINQHSTLNTKCQILLYKSIILPTLTYACPVWGNAAPTTIQKLQIVQNKVLRKSIKAPWFIPNHQIHRELQMETVLEHIKKLANNFYSSLPSSHATLIFQLGRTANIPSRIKSKFPKDMLKPP</sequence>
<evidence type="ECO:0000259" key="1">
    <source>
        <dbReference type="PROSITE" id="PS50878"/>
    </source>
</evidence>
<reference evidence="2 3" key="1">
    <citation type="submission" date="2024-03" db="EMBL/GenBank/DDBJ databases">
        <title>The genome assembly and annotation of the cricket Gryllus longicercus Weissman &amp; Gray.</title>
        <authorList>
            <person name="Szrajer S."/>
            <person name="Gray D."/>
            <person name="Ylla G."/>
        </authorList>
    </citation>
    <scope>NUCLEOTIDE SEQUENCE [LARGE SCALE GENOMIC DNA]</scope>
    <source>
        <strain evidence="2">DAG 2021-001</strain>
        <tissue evidence="2">Whole body minus gut</tissue>
    </source>
</reference>
<evidence type="ECO:0000313" key="2">
    <source>
        <dbReference type="EMBL" id="KAK7791576.1"/>
    </source>
</evidence>
<evidence type="ECO:0000313" key="3">
    <source>
        <dbReference type="Proteomes" id="UP001378592"/>
    </source>
</evidence>
<dbReference type="PANTHER" id="PTHR36688">
    <property type="entry name" value="ENDO/EXONUCLEASE/PHOSPHATASE DOMAIN-CONTAINING PROTEIN"/>
    <property type="match status" value="1"/>
</dbReference>
<dbReference type="GO" id="GO:0071897">
    <property type="term" value="P:DNA biosynthetic process"/>
    <property type="evidence" value="ECO:0007669"/>
    <property type="project" value="UniProtKB-ARBA"/>
</dbReference>
<dbReference type="PANTHER" id="PTHR36688:SF1">
    <property type="entry name" value="ENDONUCLEASE_EXONUCLEASE_PHOSPHATASE DOMAIN-CONTAINING PROTEIN"/>
    <property type="match status" value="1"/>
</dbReference>
<dbReference type="EMBL" id="JAZDUA010000523">
    <property type="protein sequence ID" value="KAK7791576.1"/>
    <property type="molecule type" value="Genomic_DNA"/>
</dbReference>
<dbReference type="Proteomes" id="UP001378592">
    <property type="component" value="Unassembled WGS sequence"/>
</dbReference>